<keyword evidence="3 6" id="KW-0812">Transmembrane</keyword>
<protein>
    <submittedName>
        <fullName evidence="7">Energy-coupling factor transport system permease protein</fullName>
    </submittedName>
</protein>
<dbReference type="CDD" id="cd16914">
    <property type="entry name" value="EcfT"/>
    <property type="match status" value="1"/>
</dbReference>
<name>A0ABU0FM39_9HYPH</name>
<comment type="subcellular location">
    <subcellularLocation>
        <location evidence="1">Membrane</location>
        <topology evidence="1">Multi-pass membrane protein</topology>
    </subcellularLocation>
</comment>
<evidence type="ECO:0000256" key="1">
    <source>
        <dbReference type="ARBA" id="ARBA00004141"/>
    </source>
</evidence>
<dbReference type="PANTHER" id="PTHR33514">
    <property type="entry name" value="PROTEIN ABCI12, CHLOROPLASTIC"/>
    <property type="match status" value="1"/>
</dbReference>
<evidence type="ECO:0000313" key="8">
    <source>
        <dbReference type="Proteomes" id="UP001237448"/>
    </source>
</evidence>
<dbReference type="PANTHER" id="PTHR33514:SF13">
    <property type="entry name" value="PROTEIN ABCI12, CHLOROPLASTIC"/>
    <property type="match status" value="1"/>
</dbReference>
<comment type="similarity">
    <text evidence="2">Belongs to the CbiQ family.</text>
</comment>
<evidence type="ECO:0000256" key="6">
    <source>
        <dbReference type="SAM" id="Phobius"/>
    </source>
</evidence>
<evidence type="ECO:0000256" key="4">
    <source>
        <dbReference type="ARBA" id="ARBA00022989"/>
    </source>
</evidence>
<dbReference type="EMBL" id="JAUSVK010000001">
    <property type="protein sequence ID" value="MDQ0395679.1"/>
    <property type="molecule type" value="Genomic_DNA"/>
</dbReference>
<feature type="transmembrane region" description="Helical" evidence="6">
    <location>
        <begin position="25"/>
        <end position="42"/>
    </location>
</feature>
<reference evidence="7 8" key="1">
    <citation type="submission" date="2023-07" db="EMBL/GenBank/DDBJ databases">
        <title>Genomic Encyclopedia of Type Strains, Phase IV (KMG-IV): sequencing the most valuable type-strain genomes for metagenomic binning, comparative biology and taxonomic classification.</title>
        <authorList>
            <person name="Goeker M."/>
        </authorList>
    </citation>
    <scope>NUCLEOTIDE SEQUENCE [LARGE SCALE GENOMIC DNA]</scope>
    <source>
        <strain evidence="7 8">DSM 5896</strain>
    </source>
</reference>
<accession>A0ABU0FM39</accession>
<gene>
    <name evidence="7" type="ORF">J3R73_005471</name>
</gene>
<keyword evidence="4 6" id="KW-1133">Transmembrane helix</keyword>
<dbReference type="Proteomes" id="UP001237448">
    <property type="component" value="Unassembled WGS sequence"/>
</dbReference>
<evidence type="ECO:0000313" key="7">
    <source>
        <dbReference type="EMBL" id="MDQ0395679.1"/>
    </source>
</evidence>
<sequence>MNRSTAFQFRAGNSFFHHLDPLTKLAWLVGVSLLAFGAYIGWVQIVVTLAILFTAFALAGLSFAVVFRGTWLFGLACLSFLVIQTLTLPGTHVAFRIFGHPIYAESADYAIASALRIYAIILSSLVFVSTTDPRELAIALVTQIRVPYRIAYAFFIALRIIPTIEEEIKTIRAAQSVRGVVRKGGIAGRIGETKRYAMPLLVGSLRKASMMVISMEARAFGAYPQRTFVEAPRMTAAGMAVCTLMLALVLAWYAAILLGYVHSFYVFAPA</sequence>
<comment type="caution">
    <text evidence="7">The sequence shown here is derived from an EMBL/GenBank/DDBJ whole genome shotgun (WGS) entry which is preliminary data.</text>
</comment>
<keyword evidence="8" id="KW-1185">Reference proteome</keyword>
<feature type="transmembrane region" description="Helical" evidence="6">
    <location>
        <begin position="73"/>
        <end position="95"/>
    </location>
</feature>
<proteinExistence type="inferred from homology"/>
<keyword evidence="5 6" id="KW-0472">Membrane</keyword>
<feature type="transmembrane region" description="Helical" evidence="6">
    <location>
        <begin position="49"/>
        <end position="67"/>
    </location>
</feature>
<feature type="transmembrane region" description="Helical" evidence="6">
    <location>
        <begin position="107"/>
        <end position="130"/>
    </location>
</feature>
<evidence type="ECO:0000256" key="3">
    <source>
        <dbReference type="ARBA" id="ARBA00022692"/>
    </source>
</evidence>
<organism evidence="7 8">
    <name type="scientific">Labrys monachus</name>
    <dbReference type="NCBI Taxonomy" id="217067"/>
    <lineage>
        <taxon>Bacteria</taxon>
        <taxon>Pseudomonadati</taxon>
        <taxon>Pseudomonadota</taxon>
        <taxon>Alphaproteobacteria</taxon>
        <taxon>Hyphomicrobiales</taxon>
        <taxon>Xanthobacteraceae</taxon>
        <taxon>Labrys</taxon>
    </lineage>
</organism>
<evidence type="ECO:0000256" key="2">
    <source>
        <dbReference type="ARBA" id="ARBA00008564"/>
    </source>
</evidence>
<dbReference type="InterPro" id="IPR003339">
    <property type="entry name" value="ABC/ECF_trnsptr_transmembrane"/>
</dbReference>
<feature type="transmembrane region" description="Helical" evidence="6">
    <location>
        <begin position="236"/>
        <end position="261"/>
    </location>
</feature>
<dbReference type="Pfam" id="PF02361">
    <property type="entry name" value="CbiQ"/>
    <property type="match status" value="1"/>
</dbReference>
<dbReference type="RefSeq" id="WP_307434744.1">
    <property type="nucleotide sequence ID" value="NZ_JAUSVK010000001.1"/>
</dbReference>
<evidence type="ECO:0000256" key="5">
    <source>
        <dbReference type="ARBA" id="ARBA00023136"/>
    </source>
</evidence>